<dbReference type="InterPro" id="IPR013324">
    <property type="entry name" value="RNA_pol_sigma_r3/r4-like"/>
</dbReference>
<feature type="DNA-binding region" description="H-T-H motif" evidence="5">
    <location>
        <begin position="363"/>
        <end position="382"/>
    </location>
</feature>
<dbReference type="Gene3D" id="1.10.220.120">
    <property type="entry name" value="Sigma-70 factor, region 1.1"/>
    <property type="match status" value="1"/>
</dbReference>
<evidence type="ECO:0000256" key="3">
    <source>
        <dbReference type="ARBA" id="ARBA00023125"/>
    </source>
</evidence>
<dbReference type="Gene3D" id="1.10.10.10">
    <property type="entry name" value="Winged helix-like DNA-binding domain superfamily/Winged helix DNA-binding domain"/>
    <property type="match status" value="2"/>
</dbReference>
<proteinExistence type="inferred from homology"/>
<feature type="domain" description="RNA polymerase sigma-70" evidence="7">
    <location>
        <begin position="193"/>
        <end position="206"/>
    </location>
</feature>
<comment type="similarity">
    <text evidence="5">Belongs to the sigma-70 factor family. RpoD/SigA subfamily.</text>
</comment>
<name>A0A2H5Y4R5_9CHLR</name>
<dbReference type="Pfam" id="PF00140">
    <property type="entry name" value="Sigma70_r1_2"/>
    <property type="match status" value="1"/>
</dbReference>
<protein>
    <recommendedName>
        <fullName evidence="5">RNA polymerase sigma factor SigA</fullName>
    </recommendedName>
</protein>
<gene>
    <name evidence="9" type="primary">sigA_2</name>
    <name evidence="5" type="synonym">sigA</name>
    <name evidence="9" type="ORF">HRbin22_00666</name>
</gene>
<dbReference type="PROSITE" id="PS00716">
    <property type="entry name" value="SIGMA70_2"/>
    <property type="match status" value="1"/>
</dbReference>
<dbReference type="InterPro" id="IPR007630">
    <property type="entry name" value="RNA_pol_sigma70_r4"/>
</dbReference>
<dbReference type="GO" id="GO:0016987">
    <property type="term" value="F:sigma factor activity"/>
    <property type="evidence" value="ECO:0007669"/>
    <property type="project" value="UniProtKB-UniRule"/>
</dbReference>
<feature type="region of interest" description="Sigma-70 factor domain-3" evidence="5">
    <location>
        <begin position="248"/>
        <end position="324"/>
    </location>
</feature>
<evidence type="ECO:0000256" key="2">
    <source>
        <dbReference type="ARBA" id="ARBA00023082"/>
    </source>
</evidence>
<dbReference type="Pfam" id="PF04539">
    <property type="entry name" value="Sigma70_r3"/>
    <property type="match status" value="1"/>
</dbReference>
<evidence type="ECO:0000259" key="8">
    <source>
        <dbReference type="PROSITE" id="PS00716"/>
    </source>
</evidence>
<keyword evidence="5" id="KW-0963">Cytoplasm</keyword>
<dbReference type="GO" id="GO:0003677">
    <property type="term" value="F:DNA binding"/>
    <property type="evidence" value="ECO:0007669"/>
    <property type="project" value="UniProtKB-UniRule"/>
</dbReference>
<dbReference type="SUPFAM" id="SSF88946">
    <property type="entry name" value="Sigma2 domain of RNA polymerase sigma factors"/>
    <property type="match status" value="1"/>
</dbReference>
<dbReference type="Gene3D" id="1.10.601.10">
    <property type="entry name" value="RNA Polymerase Primary Sigma Factor"/>
    <property type="match status" value="1"/>
</dbReference>
<dbReference type="PRINTS" id="PR00046">
    <property type="entry name" value="SIGMA70FCT"/>
</dbReference>
<comment type="subunit">
    <text evidence="5">Interacts transiently with the RNA polymerase catalytic core.</text>
</comment>
<sequence>MASFDEVIGELLSLAERQGYLTVTDILEIYPEAEESPEELDEICLWLQEAGIELYDDTRINIEEEERFLREIEEEEEEEAEEHFETSDVVLGEDDDLADIDVDDTVGLYLKEMARVPLLTSEEEVRLARQVFRGQQAARRLREARRLSPQQRARLERLVEEGRKAREHLIKANTRLVVSIAKKYMGRGVPFLDLIQEGNLGLMKAVEKFDYRRGYRFSTYATWWIRQTITRAIADQSRTIRVPVHMSDRIRKLYRVAHELEQSLGRKPTAEEIAAELGVDPRKVEWMFRVSWQPLSLENPVGEDEEDELGYFIEDESSPSPNQIAYQNLLREKIEEILSTLSPREARILRLRFGLVNGRCYTLEEVGKKFGLTRERIRQIEGRALRRLRHPRRSRQLREFLT</sequence>
<evidence type="ECO:0000256" key="5">
    <source>
        <dbReference type="HAMAP-Rule" id="MF_00963"/>
    </source>
</evidence>
<dbReference type="Proteomes" id="UP000236642">
    <property type="component" value="Unassembled WGS sequence"/>
</dbReference>
<accession>A0A2H5Y4R5</accession>
<comment type="subcellular location">
    <subcellularLocation>
        <location evidence="5">Cytoplasm</location>
    </subcellularLocation>
</comment>
<keyword evidence="6" id="KW-0175">Coiled coil</keyword>
<dbReference type="Gene3D" id="1.20.120.1810">
    <property type="match status" value="1"/>
</dbReference>
<dbReference type="PANTHER" id="PTHR30603:SF47">
    <property type="entry name" value="RNA POLYMERASE SIGMA FACTOR SIGD, CHLOROPLASTIC"/>
    <property type="match status" value="1"/>
</dbReference>
<keyword evidence="4 5" id="KW-0804">Transcription</keyword>
<dbReference type="InterPro" id="IPR014284">
    <property type="entry name" value="RNA_pol_sigma-70_dom"/>
</dbReference>
<dbReference type="PANTHER" id="PTHR30603">
    <property type="entry name" value="RNA POLYMERASE SIGMA FACTOR RPO"/>
    <property type="match status" value="1"/>
</dbReference>
<dbReference type="InterPro" id="IPR009042">
    <property type="entry name" value="RNA_pol_sigma70_r1_2"/>
</dbReference>
<reference evidence="10" key="1">
    <citation type="submission" date="2017-09" db="EMBL/GenBank/DDBJ databases">
        <title>Metaegenomics of thermophilic ammonia-oxidizing enrichment culture.</title>
        <authorList>
            <person name="Kato S."/>
            <person name="Suzuki K."/>
        </authorList>
    </citation>
    <scope>NUCLEOTIDE SEQUENCE [LARGE SCALE GENOMIC DNA]</scope>
</reference>
<dbReference type="HAMAP" id="MF_00963">
    <property type="entry name" value="Sigma70_RpoD_SigA"/>
    <property type="match status" value="1"/>
</dbReference>
<dbReference type="GO" id="GO:0006352">
    <property type="term" value="P:DNA-templated transcription initiation"/>
    <property type="evidence" value="ECO:0007669"/>
    <property type="project" value="UniProtKB-UniRule"/>
</dbReference>
<dbReference type="InterPro" id="IPR013325">
    <property type="entry name" value="RNA_pol_sigma_r2"/>
</dbReference>
<evidence type="ECO:0000256" key="1">
    <source>
        <dbReference type="ARBA" id="ARBA00023015"/>
    </source>
</evidence>
<dbReference type="GO" id="GO:0005737">
    <property type="term" value="C:cytoplasm"/>
    <property type="evidence" value="ECO:0007669"/>
    <property type="project" value="UniProtKB-SubCell"/>
</dbReference>
<dbReference type="FunFam" id="1.10.601.10:FF:000001">
    <property type="entry name" value="RNA polymerase sigma factor SigA"/>
    <property type="match status" value="1"/>
</dbReference>
<evidence type="ECO:0000313" key="9">
    <source>
        <dbReference type="EMBL" id="GBD08426.1"/>
    </source>
</evidence>
<evidence type="ECO:0000256" key="6">
    <source>
        <dbReference type="SAM" id="Coils"/>
    </source>
</evidence>
<organism evidence="9 10">
    <name type="scientific">Candidatus Thermoflexus japonica</name>
    <dbReference type="NCBI Taxonomy" id="2035417"/>
    <lineage>
        <taxon>Bacteria</taxon>
        <taxon>Bacillati</taxon>
        <taxon>Chloroflexota</taxon>
        <taxon>Thermoflexia</taxon>
        <taxon>Thermoflexales</taxon>
        <taxon>Thermoflexaceae</taxon>
        <taxon>Thermoflexus</taxon>
    </lineage>
</organism>
<evidence type="ECO:0000313" key="10">
    <source>
        <dbReference type="Proteomes" id="UP000236642"/>
    </source>
</evidence>
<feature type="domain" description="RNA polymerase sigma-70" evidence="8">
    <location>
        <begin position="362"/>
        <end position="388"/>
    </location>
</feature>
<dbReference type="InterPro" id="IPR000943">
    <property type="entry name" value="RNA_pol_sigma70"/>
</dbReference>
<dbReference type="EMBL" id="BEHY01000009">
    <property type="protein sequence ID" value="GBD08426.1"/>
    <property type="molecule type" value="Genomic_DNA"/>
</dbReference>
<dbReference type="InterPro" id="IPR042189">
    <property type="entry name" value="RNA_pol_sigma_70_r1_1_sf"/>
</dbReference>
<dbReference type="Pfam" id="PF03979">
    <property type="entry name" value="Sigma70_r1_1"/>
    <property type="match status" value="1"/>
</dbReference>
<keyword evidence="1 5" id="KW-0805">Transcription regulation</keyword>
<feature type="region of interest" description="Sigma-70 factor domain-4" evidence="5">
    <location>
        <begin position="337"/>
        <end position="390"/>
    </location>
</feature>
<dbReference type="InterPro" id="IPR007627">
    <property type="entry name" value="RNA_pol_sigma70_r2"/>
</dbReference>
<dbReference type="CDD" id="cd06171">
    <property type="entry name" value="Sigma70_r4"/>
    <property type="match status" value="1"/>
</dbReference>
<keyword evidence="2 5" id="KW-0731">Sigma factor</keyword>
<dbReference type="InterPro" id="IPR007624">
    <property type="entry name" value="RNA_pol_sigma70_r3"/>
</dbReference>
<dbReference type="NCBIfam" id="TIGR02937">
    <property type="entry name" value="sigma70-ECF"/>
    <property type="match status" value="1"/>
</dbReference>
<dbReference type="InterPro" id="IPR028630">
    <property type="entry name" value="Sigma70_RpoD"/>
</dbReference>
<comment type="caution">
    <text evidence="9">The sequence shown here is derived from an EMBL/GenBank/DDBJ whole genome shotgun (WGS) entry which is preliminary data.</text>
</comment>
<dbReference type="InterPro" id="IPR007127">
    <property type="entry name" value="RNA_pol_sigma_70_r1_1"/>
</dbReference>
<dbReference type="InterPro" id="IPR036388">
    <property type="entry name" value="WH-like_DNA-bd_sf"/>
</dbReference>
<feature type="coiled-coil region" evidence="6">
    <location>
        <begin position="55"/>
        <end position="82"/>
    </location>
</feature>
<dbReference type="Pfam" id="PF04542">
    <property type="entry name" value="Sigma70_r2"/>
    <property type="match status" value="1"/>
</dbReference>
<dbReference type="InterPro" id="IPR050239">
    <property type="entry name" value="Sigma-70_RNA_pol_init_factors"/>
</dbReference>
<comment type="function">
    <text evidence="5">Sigma factors are initiation factors that promote the attachment of RNA polymerase to specific initiation sites and are then released. This sigma factor is the primary sigma factor during exponential growth.</text>
</comment>
<feature type="region of interest" description="Sigma-70 factor domain-2" evidence="5">
    <location>
        <begin position="169"/>
        <end position="239"/>
    </location>
</feature>
<dbReference type="AlphaFoldDB" id="A0A2H5Y4R5"/>
<keyword evidence="3 5" id="KW-0238">DNA-binding</keyword>
<dbReference type="PROSITE" id="PS00715">
    <property type="entry name" value="SIGMA70_1"/>
    <property type="match status" value="1"/>
</dbReference>
<dbReference type="Pfam" id="PF04545">
    <property type="entry name" value="Sigma70_r4"/>
    <property type="match status" value="1"/>
</dbReference>
<evidence type="ECO:0000259" key="7">
    <source>
        <dbReference type="PROSITE" id="PS00715"/>
    </source>
</evidence>
<feature type="short sequence motif" description="Interaction with polymerase core subunit RpoC" evidence="5">
    <location>
        <begin position="193"/>
        <end position="196"/>
    </location>
</feature>
<dbReference type="SUPFAM" id="SSF88659">
    <property type="entry name" value="Sigma3 and sigma4 domains of RNA polymerase sigma factors"/>
    <property type="match status" value="2"/>
</dbReference>
<evidence type="ECO:0000256" key="4">
    <source>
        <dbReference type="ARBA" id="ARBA00023163"/>
    </source>
</evidence>